<reference evidence="3 4" key="1">
    <citation type="submission" date="2019-09" db="EMBL/GenBank/DDBJ databases">
        <title>Genome sequence of Rhodovastum atsumiense, a diverse member of the Acetobacteraceae family of non-sulfur purple photosynthetic bacteria.</title>
        <authorList>
            <person name="Meyer T."/>
            <person name="Kyndt J."/>
        </authorList>
    </citation>
    <scope>NUCLEOTIDE SEQUENCE [LARGE SCALE GENOMIC DNA]</scope>
    <source>
        <strain evidence="3 4">DSM 21279</strain>
    </source>
</reference>
<feature type="domain" description="GGDEF" evidence="2">
    <location>
        <begin position="133"/>
        <end position="266"/>
    </location>
</feature>
<dbReference type="SUPFAM" id="SSF141868">
    <property type="entry name" value="EAL domain-like"/>
    <property type="match status" value="1"/>
</dbReference>
<feature type="domain" description="EAL" evidence="1">
    <location>
        <begin position="275"/>
        <end position="525"/>
    </location>
</feature>
<dbReference type="Proteomes" id="UP000325255">
    <property type="component" value="Unassembled WGS sequence"/>
</dbReference>
<protein>
    <submittedName>
        <fullName evidence="3">EAL domain-containing protein</fullName>
    </submittedName>
</protein>
<dbReference type="InterPro" id="IPR035919">
    <property type="entry name" value="EAL_sf"/>
</dbReference>
<comment type="caution">
    <text evidence="3">The sequence shown here is derived from an EMBL/GenBank/DDBJ whole genome shotgun (WGS) entry which is preliminary data.</text>
</comment>
<dbReference type="Pfam" id="PF00990">
    <property type="entry name" value="GGDEF"/>
    <property type="match status" value="1"/>
</dbReference>
<dbReference type="SUPFAM" id="SSF55073">
    <property type="entry name" value="Nucleotide cyclase"/>
    <property type="match status" value="1"/>
</dbReference>
<evidence type="ECO:0000313" key="3">
    <source>
        <dbReference type="EMBL" id="KAA5610431.1"/>
    </source>
</evidence>
<dbReference type="Gene3D" id="3.30.450.20">
    <property type="entry name" value="PAS domain"/>
    <property type="match status" value="1"/>
</dbReference>
<dbReference type="InterPro" id="IPR000160">
    <property type="entry name" value="GGDEF_dom"/>
</dbReference>
<evidence type="ECO:0000313" key="4">
    <source>
        <dbReference type="Proteomes" id="UP000325255"/>
    </source>
</evidence>
<dbReference type="InterPro" id="IPR052155">
    <property type="entry name" value="Biofilm_reg_signaling"/>
</dbReference>
<gene>
    <name evidence="3" type="ORF">F1189_19545</name>
</gene>
<dbReference type="EMBL" id="VWPK01000033">
    <property type="protein sequence ID" value="KAA5610431.1"/>
    <property type="molecule type" value="Genomic_DNA"/>
</dbReference>
<sequence length="555" mass="59824">MAQGLCLFDGDDRLVVCNRRFAAMFGRPVVGSVAAALSSGADIAPLFAPPDPARSGPQDGGTHELDDGRVIQVSRQVIPGEGWVATFDDITERRRSQERLAHMARHDALTGLPNRLMLREHLEAARAQARQGRRFAVFCLDLDGFKGVNDALGQAAGDELLCLVARRLRAVARDIDFVARLGGDEFALVQAEVDGPEAVTGLAERLAEILRAPFTLRGEVVGLGASIGVALAEDPDPGADVLLCHADAALHQARAAGRGLWRLFQPEMEAGIRQRRQLETELRSALAAEQFEVFYQPLVEARTLALAGFEALVRWRHPGRGLVPPGEFIPLLEETGLIGPLGSWVLARACADAAGWPAHLRLAVNLSPVQVLNARLVQEVAQALAGAGLAPQRLELEITETVLLQDNEVTLGVLRRLHELGVRISMDDFGTGYSSLSYLRRFPFDKIKVDQSFVHTLPRDRGGIPIIRAVTGLGRALGMRVLAEGVETVEQMEILREEGCDELQGFLFGRPAPLCEAAEVIARDLAGERPGAAGQCPVPAPAPGATARGILRSIR</sequence>
<dbReference type="PROSITE" id="PS50883">
    <property type="entry name" value="EAL"/>
    <property type="match status" value="1"/>
</dbReference>
<dbReference type="InterPro" id="IPR001633">
    <property type="entry name" value="EAL_dom"/>
</dbReference>
<dbReference type="PANTHER" id="PTHR44757:SF2">
    <property type="entry name" value="BIOFILM ARCHITECTURE MAINTENANCE PROTEIN MBAA"/>
    <property type="match status" value="1"/>
</dbReference>
<dbReference type="InterPro" id="IPR043128">
    <property type="entry name" value="Rev_trsase/Diguanyl_cyclase"/>
</dbReference>
<evidence type="ECO:0000259" key="2">
    <source>
        <dbReference type="PROSITE" id="PS50887"/>
    </source>
</evidence>
<dbReference type="Gene3D" id="3.20.20.450">
    <property type="entry name" value="EAL domain"/>
    <property type="match status" value="1"/>
</dbReference>
<accession>A0A5M6IQE5</accession>
<dbReference type="SMART" id="SM00052">
    <property type="entry name" value="EAL"/>
    <property type="match status" value="1"/>
</dbReference>
<evidence type="ECO:0000259" key="1">
    <source>
        <dbReference type="PROSITE" id="PS50883"/>
    </source>
</evidence>
<dbReference type="CDD" id="cd01948">
    <property type="entry name" value="EAL"/>
    <property type="match status" value="1"/>
</dbReference>
<dbReference type="Pfam" id="PF00563">
    <property type="entry name" value="EAL"/>
    <property type="match status" value="1"/>
</dbReference>
<organism evidence="3 4">
    <name type="scientific">Rhodovastum atsumiense</name>
    <dbReference type="NCBI Taxonomy" id="504468"/>
    <lineage>
        <taxon>Bacteria</taxon>
        <taxon>Pseudomonadati</taxon>
        <taxon>Pseudomonadota</taxon>
        <taxon>Alphaproteobacteria</taxon>
        <taxon>Acetobacterales</taxon>
        <taxon>Acetobacteraceae</taxon>
        <taxon>Rhodovastum</taxon>
    </lineage>
</organism>
<dbReference type="SUPFAM" id="SSF55785">
    <property type="entry name" value="PYP-like sensor domain (PAS domain)"/>
    <property type="match status" value="1"/>
</dbReference>
<dbReference type="CDD" id="cd01949">
    <property type="entry name" value="GGDEF"/>
    <property type="match status" value="1"/>
</dbReference>
<dbReference type="InterPro" id="IPR035965">
    <property type="entry name" value="PAS-like_dom_sf"/>
</dbReference>
<dbReference type="Pfam" id="PF12860">
    <property type="entry name" value="PAS_7"/>
    <property type="match status" value="2"/>
</dbReference>
<dbReference type="InterPro" id="IPR029787">
    <property type="entry name" value="Nucleotide_cyclase"/>
</dbReference>
<dbReference type="PANTHER" id="PTHR44757">
    <property type="entry name" value="DIGUANYLATE CYCLASE DGCP"/>
    <property type="match status" value="1"/>
</dbReference>
<proteinExistence type="predicted"/>
<dbReference type="Gene3D" id="3.30.70.270">
    <property type="match status" value="1"/>
</dbReference>
<dbReference type="SMART" id="SM00267">
    <property type="entry name" value="GGDEF"/>
    <property type="match status" value="1"/>
</dbReference>
<dbReference type="PROSITE" id="PS50887">
    <property type="entry name" value="GGDEF"/>
    <property type="match status" value="1"/>
</dbReference>
<name>A0A5M6IQE5_9PROT</name>
<dbReference type="AlphaFoldDB" id="A0A5M6IQE5"/>
<dbReference type="NCBIfam" id="TIGR00254">
    <property type="entry name" value="GGDEF"/>
    <property type="match status" value="1"/>
</dbReference>
<dbReference type="OrthoDB" id="9793210at2"/>
<keyword evidence="4" id="KW-1185">Reference proteome</keyword>